<dbReference type="GO" id="GO:0005615">
    <property type="term" value="C:extracellular space"/>
    <property type="evidence" value="ECO:0007669"/>
    <property type="project" value="TreeGrafter"/>
</dbReference>
<accession>A0AAW0N5R0</accession>
<dbReference type="GO" id="GO:0007165">
    <property type="term" value="P:signal transduction"/>
    <property type="evidence" value="ECO:0007669"/>
    <property type="project" value="TreeGrafter"/>
</dbReference>
<evidence type="ECO:0000256" key="4">
    <source>
        <dbReference type="SAM" id="SignalP"/>
    </source>
</evidence>
<evidence type="ECO:0000259" key="5">
    <source>
        <dbReference type="Pfam" id="PF02191"/>
    </source>
</evidence>
<feature type="chain" id="PRO_5043620432" description="Olfactomedin-like domain-containing protein" evidence="4">
    <location>
        <begin position="17"/>
        <end position="332"/>
    </location>
</feature>
<keyword evidence="2" id="KW-0964">Secreted</keyword>
<keyword evidence="3" id="KW-0175">Coiled coil</keyword>
<evidence type="ECO:0000313" key="6">
    <source>
        <dbReference type="EMBL" id="KAK7892018.1"/>
    </source>
</evidence>
<gene>
    <name evidence="6" type="ORF">WMY93_023981</name>
</gene>
<keyword evidence="4" id="KW-0732">Signal</keyword>
<comment type="caution">
    <text evidence="6">The sequence shown here is derived from an EMBL/GenBank/DDBJ whole genome shotgun (WGS) entry which is preliminary data.</text>
</comment>
<proteinExistence type="predicted"/>
<evidence type="ECO:0000256" key="3">
    <source>
        <dbReference type="SAM" id="Coils"/>
    </source>
</evidence>
<dbReference type="InterPro" id="IPR003112">
    <property type="entry name" value="Olfac-like_dom"/>
</dbReference>
<organism evidence="6 7">
    <name type="scientific">Mugilogobius chulae</name>
    <name type="common">yellowstripe goby</name>
    <dbReference type="NCBI Taxonomy" id="88201"/>
    <lineage>
        <taxon>Eukaryota</taxon>
        <taxon>Metazoa</taxon>
        <taxon>Chordata</taxon>
        <taxon>Craniata</taxon>
        <taxon>Vertebrata</taxon>
        <taxon>Euteleostomi</taxon>
        <taxon>Actinopterygii</taxon>
        <taxon>Neopterygii</taxon>
        <taxon>Teleostei</taxon>
        <taxon>Neoteleostei</taxon>
        <taxon>Acanthomorphata</taxon>
        <taxon>Gobiaria</taxon>
        <taxon>Gobiiformes</taxon>
        <taxon>Gobioidei</taxon>
        <taxon>Gobiidae</taxon>
        <taxon>Gobionellinae</taxon>
        <taxon>Mugilogobius</taxon>
    </lineage>
</organism>
<feature type="domain" description="Olfactomedin-like" evidence="5">
    <location>
        <begin position="229"/>
        <end position="310"/>
    </location>
</feature>
<dbReference type="InterPro" id="IPR050605">
    <property type="entry name" value="Olfactomedin-like_domain"/>
</dbReference>
<evidence type="ECO:0000256" key="1">
    <source>
        <dbReference type="ARBA" id="ARBA00004613"/>
    </source>
</evidence>
<name>A0AAW0N5R0_9GOBI</name>
<dbReference type="Proteomes" id="UP001460270">
    <property type="component" value="Unassembled WGS sequence"/>
</dbReference>
<evidence type="ECO:0000313" key="7">
    <source>
        <dbReference type="Proteomes" id="UP001460270"/>
    </source>
</evidence>
<feature type="signal peptide" evidence="4">
    <location>
        <begin position="1"/>
        <end position="16"/>
    </location>
</feature>
<evidence type="ECO:0000256" key="2">
    <source>
        <dbReference type="ARBA" id="ARBA00022525"/>
    </source>
</evidence>
<dbReference type="Pfam" id="PF02191">
    <property type="entry name" value="OLF"/>
    <property type="match status" value="1"/>
</dbReference>
<reference evidence="7" key="1">
    <citation type="submission" date="2024-04" db="EMBL/GenBank/DDBJ databases">
        <title>Salinicola lusitanus LLJ914,a marine bacterium isolated from the Okinawa Trough.</title>
        <authorList>
            <person name="Li J."/>
        </authorList>
    </citation>
    <scope>NUCLEOTIDE SEQUENCE [LARGE SCALE GENOMIC DNA]</scope>
</reference>
<dbReference type="PANTHER" id="PTHR23192:SF68">
    <property type="entry name" value="OLFACTOMEDIN-4-LIKE"/>
    <property type="match status" value="1"/>
</dbReference>
<keyword evidence="7" id="KW-1185">Reference proteome</keyword>
<feature type="coiled-coil region" evidence="3">
    <location>
        <begin position="59"/>
        <end position="86"/>
    </location>
</feature>
<sequence length="332" mass="38053">MKLNLLLSLCAVISLSLQSPAKDKCECELSNTQPFPRDELNTTQKDAEDCNTNVSPQKALELETLLLGLERRLPQLEEDMSELERDDDSGLYGVLALHVIENELTEIRLLMERLNVTMSTHRQQTQDTTQQISAIKTKLQKMEAFDTMQVIKKDQTNQRLRRDLDQCMNGLHTKAPPTLPSHGWCPHGRFQNVSGPRIYTAGEYPGSYKYGAWGRDPKPLEGRENWYWALYYNCYNKDAVCQFNLTSKSVMTLQLPKGTRFNSKSNFCQLEECFPFTDMDLATDEFGVWVIYTTNQDHGNLVLSQVKEDQTGLYWVRLGTPHCISRQLPTLS</sequence>
<dbReference type="AlphaFoldDB" id="A0AAW0N5R0"/>
<dbReference type="EMBL" id="JBBPFD010000017">
    <property type="protein sequence ID" value="KAK7892018.1"/>
    <property type="molecule type" value="Genomic_DNA"/>
</dbReference>
<protein>
    <recommendedName>
        <fullName evidence="5">Olfactomedin-like domain-containing protein</fullName>
    </recommendedName>
</protein>
<dbReference type="PANTHER" id="PTHR23192">
    <property type="entry name" value="OLFACTOMEDIN-RELATED"/>
    <property type="match status" value="1"/>
</dbReference>
<comment type="subcellular location">
    <subcellularLocation>
        <location evidence="1">Secreted</location>
    </subcellularLocation>
</comment>